<protein>
    <submittedName>
        <fullName evidence="2">Uncharacterized protein</fullName>
    </submittedName>
</protein>
<feature type="transmembrane region" description="Helical" evidence="1">
    <location>
        <begin position="97"/>
        <end position="116"/>
    </location>
</feature>
<dbReference type="Proteomes" id="UP000034837">
    <property type="component" value="Unassembled WGS sequence"/>
</dbReference>
<accession>A0A0G1A919</accession>
<feature type="transmembrane region" description="Helical" evidence="1">
    <location>
        <begin position="136"/>
        <end position="159"/>
    </location>
</feature>
<feature type="transmembrane region" description="Helical" evidence="1">
    <location>
        <begin position="171"/>
        <end position="192"/>
    </location>
</feature>
<comment type="caution">
    <text evidence="2">The sequence shown here is derived from an EMBL/GenBank/DDBJ whole genome shotgun (WGS) entry which is preliminary data.</text>
</comment>
<keyword evidence="1" id="KW-1133">Transmembrane helix</keyword>
<sequence>MEFLFLASKVLFWGLMATVLACIEIEVEGKYGWAEKLPTWYRTRGFAADLYGKFMNGKPLTGYHSFMFFFPLFIFHAQFFMGMAWSITGEFMAWSMYFVWCVMWDFHWFVLNPFYAGKFSKKQVWWHYKSEWIFGLFPVDYCIGIIFSLGLAVIASCIMGNKEIFTNHVELLAGFGIYTFILWLLAPFYYTWYRKMRQQDDRGDAGIFHT</sequence>
<reference evidence="2 3" key="1">
    <citation type="journal article" date="2015" name="Nature">
        <title>rRNA introns, odd ribosomes, and small enigmatic genomes across a large radiation of phyla.</title>
        <authorList>
            <person name="Brown C.T."/>
            <person name="Hug L.A."/>
            <person name="Thomas B.C."/>
            <person name="Sharon I."/>
            <person name="Castelle C.J."/>
            <person name="Singh A."/>
            <person name="Wilkins M.J."/>
            <person name="Williams K.H."/>
            <person name="Banfield J.F."/>
        </authorList>
    </citation>
    <scope>NUCLEOTIDE SEQUENCE [LARGE SCALE GENOMIC DNA]</scope>
</reference>
<organism evidence="2 3">
    <name type="scientific">Candidatus Magasanikbacteria bacterium GW2011_GWA2_42_32</name>
    <dbReference type="NCBI Taxonomy" id="1619039"/>
    <lineage>
        <taxon>Bacteria</taxon>
        <taxon>Candidatus Magasanikiibacteriota</taxon>
    </lineage>
</organism>
<gene>
    <name evidence="2" type="ORF">UV20_C0001G0084</name>
</gene>
<keyword evidence="1" id="KW-0472">Membrane</keyword>
<dbReference type="AlphaFoldDB" id="A0A0G1A919"/>
<evidence type="ECO:0000313" key="2">
    <source>
        <dbReference type="EMBL" id="KKS57444.1"/>
    </source>
</evidence>
<name>A0A0G1A919_9BACT</name>
<evidence type="ECO:0000313" key="3">
    <source>
        <dbReference type="Proteomes" id="UP000034837"/>
    </source>
</evidence>
<evidence type="ECO:0000256" key="1">
    <source>
        <dbReference type="SAM" id="Phobius"/>
    </source>
</evidence>
<keyword evidence="1" id="KW-0812">Transmembrane</keyword>
<dbReference type="EMBL" id="LCDO01000001">
    <property type="protein sequence ID" value="KKS57444.1"/>
    <property type="molecule type" value="Genomic_DNA"/>
</dbReference>
<feature type="transmembrane region" description="Helical" evidence="1">
    <location>
        <begin position="63"/>
        <end position="85"/>
    </location>
</feature>
<proteinExistence type="predicted"/>